<dbReference type="AlphaFoldDB" id="A0A0M3HP92"/>
<sequence>MLSGASYIEGISPQSNMGKVNKIYAYKKMPQLEGKCATDKARQLNSKSPQTKLTYQRIEGMADNEAKEKKVETSKDQERTAHSVHATCAPTFDDRHQN</sequence>
<accession>A0A0M3HP92</accession>
<evidence type="ECO:0000256" key="1">
    <source>
        <dbReference type="SAM" id="MobiDB-lite"/>
    </source>
</evidence>
<evidence type="ECO:0000313" key="2">
    <source>
        <dbReference type="Proteomes" id="UP000036681"/>
    </source>
</evidence>
<name>A0A0M3HP92_ASCLU</name>
<keyword evidence="2" id="KW-1185">Reference proteome</keyword>
<dbReference type="Proteomes" id="UP000036681">
    <property type="component" value="Unplaced"/>
</dbReference>
<reference evidence="3" key="1">
    <citation type="submission" date="2017-02" db="UniProtKB">
        <authorList>
            <consortium name="WormBaseParasite"/>
        </authorList>
    </citation>
    <scope>IDENTIFICATION</scope>
</reference>
<proteinExistence type="predicted"/>
<dbReference type="WBParaSite" id="ALUE_0000367001-mRNA-1">
    <property type="protein sequence ID" value="ALUE_0000367001-mRNA-1"/>
    <property type="gene ID" value="ALUE_0000367001"/>
</dbReference>
<evidence type="ECO:0000313" key="3">
    <source>
        <dbReference type="WBParaSite" id="ALUE_0000367001-mRNA-1"/>
    </source>
</evidence>
<feature type="region of interest" description="Disordered" evidence="1">
    <location>
        <begin position="61"/>
        <end position="98"/>
    </location>
</feature>
<protein>
    <submittedName>
        <fullName evidence="3">SCP domain-containing protein</fullName>
    </submittedName>
</protein>
<organism evidence="2 3">
    <name type="scientific">Ascaris lumbricoides</name>
    <name type="common">Giant roundworm</name>
    <dbReference type="NCBI Taxonomy" id="6252"/>
    <lineage>
        <taxon>Eukaryota</taxon>
        <taxon>Metazoa</taxon>
        <taxon>Ecdysozoa</taxon>
        <taxon>Nematoda</taxon>
        <taxon>Chromadorea</taxon>
        <taxon>Rhabditida</taxon>
        <taxon>Spirurina</taxon>
        <taxon>Ascaridomorpha</taxon>
        <taxon>Ascaridoidea</taxon>
        <taxon>Ascarididae</taxon>
        <taxon>Ascaris</taxon>
    </lineage>
</organism>
<feature type="compositionally biased region" description="Basic and acidic residues" evidence="1">
    <location>
        <begin position="64"/>
        <end position="81"/>
    </location>
</feature>